<feature type="transmembrane region" description="Helical" evidence="10">
    <location>
        <begin position="302"/>
        <end position="323"/>
    </location>
</feature>
<evidence type="ECO:0000256" key="10">
    <source>
        <dbReference type="RuleBase" id="RU366002"/>
    </source>
</evidence>
<proteinExistence type="inferred from homology"/>
<evidence type="ECO:0000256" key="1">
    <source>
        <dbReference type="ARBA" id="ARBA00004651"/>
    </source>
</evidence>
<comment type="similarity">
    <text evidence="10">Belongs to the monovalent cation:proton antiporter 1 (CPA1) transporter (TC 2.A.36) family.</text>
</comment>
<sequence length="550" mass="58125">MHVETLLLLVLGAVALIVAVRWVADRTGLPAAALLTLTGIAYAYLPGPNVVLDPELVLTLVLPPLLYSAALDSSLTAIRRNLRTVVSLSVLLVTATALLIGVGFALFVAGATLAAGIALGAAVAPPDPVAALAVGRRVGLPPRLVTLIQGEGLLNDATALTILSVAVTAARGDGFSTPAALGQFLVVAAGGVAVGVFVAHAVRPLRRIRRDPLSSNAISLATPFVAYLLAETVHVSGVLAVVVAGLVIGHNNPSWASGASRLQTEAVWRLVAFLLEGVVFLLIGQQLPAVISGLGQYDTGTVVTAASITVGVVLLLRPLWLWLTEHLPQSLHTRLGGEDVAGQDGDPRTVLQRLTGGEIAVLSWAGTRGVISLAAIFTLPLTTETGAPFPDRDLLLFCAFLAVLVTLVGQGLTFAPLVRALGLRADEADQARLRNEARAASVEAGLRRLDELAAEQHDHVDDDAIEAIRSQLQGRLDRYRRRLDVLQGAEGGEVPMSPQYEAALRVRRAVLTAQREELLHWRDVGRLPDEGLRRLERELDHEEGRLPARG</sequence>
<feature type="transmembrane region" description="Helical" evidence="10">
    <location>
        <begin position="29"/>
        <end position="45"/>
    </location>
</feature>
<comment type="caution">
    <text evidence="10">Lacks conserved residue(s) required for the propagation of feature annotation.</text>
</comment>
<dbReference type="GO" id="GO:0051453">
    <property type="term" value="P:regulation of intracellular pH"/>
    <property type="evidence" value="ECO:0007669"/>
    <property type="project" value="TreeGrafter"/>
</dbReference>
<organism evidence="12 13">
    <name type="scientific">Geodermatophilus siccatus</name>
    <dbReference type="NCBI Taxonomy" id="1137991"/>
    <lineage>
        <taxon>Bacteria</taxon>
        <taxon>Bacillati</taxon>
        <taxon>Actinomycetota</taxon>
        <taxon>Actinomycetes</taxon>
        <taxon>Geodermatophilales</taxon>
        <taxon>Geodermatophilaceae</taxon>
        <taxon>Geodermatophilus</taxon>
    </lineage>
</organism>
<reference evidence="13" key="1">
    <citation type="submission" date="2016-10" db="EMBL/GenBank/DDBJ databases">
        <authorList>
            <person name="Varghese N."/>
            <person name="Submissions S."/>
        </authorList>
    </citation>
    <scope>NUCLEOTIDE SEQUENCE [LARGE SCALE GENOMIC DNA]</scope>
    <source>
        <strain evidence="13">DSM 45419</strain>
    </source>
</reference>
<keyword evidence="13" id="KW-1185">Reference proteome</keyword>
<dbReference type="InterPro" id="IPR004705">
    <property type="entry name" value="Cation/H_exchanger_CPA1_bac"/>
</dbReference>
<feature type="transmembrane region" description="Helical" evidence="10">
    <location>
        <begin position="181"/>
        <end position="203"/>
    </location>
</feature>
<feature type="transmembrane region" description="Helical" evidence="10">
    <location>
        <begin position="361"/>
        <end position="382"/>
    </location>
</feature>
<feature type="domain" description="Cation/H+ exchanger transmembrane" evidence="11">
    <location>
        <begin position="14"/>
        <end position="419"/>
    </location>
</feature>
<dbReference type="RefSeq" id="WP_091222096.1">
    <property type="nucleotide sequence ID" value="NZ_FNHE01000011.1"/>
</dbReference>
<dbReference type="EMBL" id="FNHE01000011">
    <property type="protein sequence ID" value="SDN02189.1"/>
    <property type="molecule type" value="Genomic_DNA"/>
</dbReference>
<protein>
    <submittedName>
        <fullName evidence="12">Sodium/proton antiporter, CPA1 family</fullName>
    </submittedName>
</protein>
<comment type="function">
    <text evidence="10">Na(+)/H(+) antiporter that extrudes sodium in exchange for external protons.</text>
</comment>
<feature type="transmembrane region" description="Helical" evidence="10">
    <location>
        <begin position="57"/>
        <end position="78"/>
    </location>
</feature>
<feature type="transmembrane region" description="Helical" evidence="10">
    <location>
        <begin position="90"/>
        <end position="123"/>
    </location>
</feature>
<evidence type="ECO:0000256" key="9">
    <source>
        <dbReference type="ARBA" id="ARBA00023201"/>
    </source>
</evidence>
<dbReference type="InterPro" id="IPR006153">
    <property type="entry name" value="Cation/H_exchanger_TM"/>
</dbReference>
<dbReference type="AlphaFoldDB" id="A0A1G9XZD8"/>
<keyword evidence="8 10" id="KW-0472">Membrane</keyword>
<evidence type="ECO:0000256" key="8">
    <source>
        <dbReference type="ARBA" id="ARBA00023136"/>
    </source>
</evidence>
<keyword evidence="10" id="KW-0050">Antiport</keyword>
<feature type="transmembrane region" description="Helical" evidence="10">
    <location>
        <begin position="268"/>
        <end position="290"/>
    </location>
</feature>
<name>A0A1G9XZD8_9ACTN</name>
<feature type="transmembrane region" description="Helical" evidence="10">
    <location>
        <begin position="394"/>
        <end position="418"/>
    </location>
</feature>
<dbReference type="NCBIfam" id="TIGR00831">
    <property type="entry name" value="a_cpa1"/>
    <property type="match status" value="1"/>
</dbReference>
<dbReference type="OrthoDB" id="57886at2"/>
<evidence type="ECO:0000313" key="12">
    <source>
        <dbReference type="EMBL" id="SDN02189.1"/>
    </source>
</evidence>
<evidence type="ECO:0000256" key="7">
    <source>
        <dbReference type="ARBA" id="ARBA00023065"/>
    </source>
</evidence>
<evidence type="ECO:0000313" key="13">
    <source>
        <dbReference type="Proteomes" id="UP000198680"/>
    </source>
</evidence>
<keyword evidence="2 10" id="KW-0813">Transport</keyword>
<accession>A0A1G9XZD8</accession>
<dbReference type="Gene3D" id="6.10.140.1330">
    <property type="match status" value="1"/>
</dbReference>
<evidence type="ECO:0000256" key="5">
    <source>
        <dbReference type="ARBA" id="ARBA00022989"/>
    </source>
</evidence>
<dbReference type="GO" id="GO:0015385">
    <property type="term" value="F:sodium:proton antiporter activity"/>
    <property type="evidence" value="ECO:0007669"/>
    <property type="project" value="InterPro"/>
</dbReference>
<dbReference type="GO" id="GO:0005886">
    <property type="term" value="C:plasma membrane"/>
    <property type="evidence" value="ECO:0007669"/>
    <property type="project" value="UniProtKB-SubCell"/>
</dbReference>
<keyword evidence="6 10" id="KW-0915">Sodium</keyword>
<feature type="transmembrane region" description="Helical" evidence="10">
    <location>
        <begin position="6"/>
        <end position="24"/>
    </location>
</feature>
<dbReference type="GO" id="GO:0098719">
    <property type="term" value="P:sodium ion import across plasma membrane"/>
    <property type="evidence" value="ECO:0007669"/>
    <property type="project" value="TreeGrafter"/>
</dbReference>
<evidence type="ECO:0000256" key="6">
    <source>
        <dbReference type="ARBA" id="ARBA00023053"/>
    </source>
</evidence>
<dbReference type="PANTHER" id="PTHR10110:SF86">
    <property type="entry name" value="SODIUM_HYDROGEN EXCHANGER 7"/>
    <property type="match status" value="1"/>
</dbReference>
<keyword evidence="9 10" id="KW-0739">Sodium transport</keyword>
<evidence type="ECO:0000256" key="3">
    <source>
        <dbReference type="ARBA" id="ARBA00022475"/>
    </source>
</evidence>
<keyword evidence="3 10" id="KW-1003">Cell membrane</keyword>
<keyword evidence="5 10" id="KW-1133">Transmembrane helix</keyword>
<gene>
    <name evidence="12" type="ORF">SAMN05660642_03827</name>
</gene>
<dbReference type="GO" id="GO:0015386">
    <property type="term" value="F:potassium:proton antiporter activity"/>
    <property type="evidence" value="ECO:0007669"/>
    <property type="project" value="TreeGrafter"/>
</dbReference>
<dbReference type="Proteomes" id="UP000198680">
    <property type="component" value="Unassembled WGS sequence"/>
</dbReference>
<evidence type="ECO:0000256" key="4">
    <source>
        <dbReference type="ARBA" id="ARBA00022692"/>
    </source>
</evidence>
<evidence type="ECO:0000256" key="2">
    <source>
        <dbReference type="ARBA" id="ARBA00022448"/>
    </source>
</evidence>
<dbReference type="Pfam" id="PF00999">
    <property type="entry name" value="Na_H_Exchanger"/>
    <property type="match status" value="1"/>
</dbReference>
<dbReference type="InterPro" id="IPR018422">
    <property type="entry name" value="Cation/H_exchanger_CPA1"/>
</dbReference>
<dbReference type="PANTHER" id="PTHR10110">
    <property type="entry name" value="SODIUM/HYDROGEN EXCHANGER"/>
    <property type="match status" value="1"/>
</dbReference>
<keyword evidence="7 10" id="KW-0406">Ion transport</keyword>
<evidence type="ECO:0000259" key="11">
    <source>
        <dbReference type="Pfam" id="PF00999"/>
    </source>
</evidence>
<keyword evidence="4 10" id="KW-0812">Transmembrane</keyword>
<dbReference type="STRING" id="1137991.SAMN05660642_03827"/>
<comment type="subcellular location">
    <subcellularLocation>
        <location evidence="1 10">Cell membrane</location>
        <topology evidence="1 10">Multi-pass membrane protein</topology>
    </subcellularLocation>
</comment>